<feature type="compositionally biased region" description="Low complexity" evidence="1">
    <location>
        <begin position="16"/>
        <end position="30"/>
    </location>
</feature>
<sequence>MGVARVTAVNQDGQDATSSASARYTTSGGADTSAANTSRIGAESVKSLPTVRSRRAIPCTSRRSAVCGVWSVERTP</sequence>
<evidence type="ECO:0000256" key="1">
    <source>
        <dbReference type="SAM" id="MobiDB-lite"/>
    </source>
</evidence>
<feature type="region of interest" description="Disordered" evidence="1">
    <location>
        <begin position="1"/>
        <end position="52"/>
    </location>
</feature>
<comment type="caution">
    <text evidence="2">The sequence shown here is derived from an EMBL/GenBank/DDBJ whole genome shotgun (WGS) entry which is preliminary data.</text>
</comment>
<organism evidence="2 3">
    <name type="scientific">Streptomyces rubiginosohelvolus</name>
    <dbReference type="NCBI Taxonomy" id="67362"/>
    <lineage>
        <taxon>Bacteria</taxon>
        <taxon>Bacillati</taxon>
        <taxon>Actinomycetota</taxon>
        <taxon>Actinomycetes</taxon>
        <taxon>Kitasatosporales</taxon>
        <taxon>Streptomycetaceae</taxon>
        <taxon>Streptomyces</taxon>
    </lineage>
</organism>
<accession>A0ABQ3C2Q3</accession>
<evidence type="ECO:0000313" key="3">
    <source>
        <dbReference type="Proteomes" id="UP000624183"/>
    </source>
</evidence>
<name>A0ABQ3C2Q3_9ACTN</name>
<evidence type="ECO:0000313" key="2">
    <source>
        <dbReference type="EMBL" id="GGZ62804.1"/>
    </source>
</evidence>
<protein>
    <submittedName>
        <fullName evidence="2">Uncharacterized protein</fullName>
    </submittedName>
</protein>
<dbReference type="EMBL" id="BMUW01000007">
    <property type="protein sequence ID" value="GGZ62804.1"/>
    <property type="molecule type" value="Genomic_DNA"/>
</dbReference>
<dbReference type="Proteomes" id="UP000624183">
    <property type="component" value="Unassembled WGS sequence"/>
</dbReference>
<keyword evidence="3" id="KW-1185">Reference proteome</keyword>
<proteinExistence type="predicted"/>
<gene>
    <name evidence="2" type="ORF">GCM10010328_41890</name>
</gene>
<reference evidence="3" key="1">
    <citation type="journal article" date="2019" name="Int. J. Syst. Evol. Microbiol.">
        <title>The Global Catalogue of Microorganisms (GCM) 10K type strain sequencing project: providing services to taxonomists for standard genome sequencing and annotation.</title>
        <authorList>
            <consortium name="The Broad Institute Genomics Platform"/>
            <consortium name="The Broad Institute Genome Sequencing Center for Infectious Disease"/>
            <person name="Wu L."/>
            <person name="Ma J."/>
        </authorList>
    </citation>
    <scope>NUCLEOTIDE SEQUENCE [LARGE SCALE GENOMIC DNA]</scope>
    <source>
        <strain evidence="3">JCM 4602</strain>
    </source>
</reference>